<organism evidence="3 4">
    <name type="scientific">Reichenbachiella ulvae</name>
    <dbReference type="NCBI Taxonomy" id="2980104"/>
    <lineage>
        <taxon>Bacteria</taxon>
        <taxon>Pseudomonadati</taxon>
        <taxon>Bacteroidota</taxon>
        <taxon>Cytophagia</taxon>
        <taxon>Cytophagales</taxon>
        <taxon>Reichenbachiellaceae</taxon>
        <taxon>Reichenbachiella</taxon>
    </lineage>
</organism>
<gene>
    <name evidence="3" type="ORF">N7U62_10535</name>
</gene>
<dbReference type="SMART" id="SM00089">
    <property type="entry name" value="PKD"/>
    <property type="match status" value="2"/>
</dbReference>
<sequence>MKTRNILKQKTWLLVIVMIVLNSCDPDDEKVGNPPVADAGTDLSASVGSTVSVDGSGSSDPDGDPLEYLWELTQMPEGSNASMSGATMAIATFEPDMEGVYVATLTVNDGNDNMDSDDLTITVTAAVGNPPVAVITDGAGDAFSDSNGNNVVSINQEVVLSGASSSDPDGDAITYEWALAEVPSGSAATISDIESANSSFTPDVEGIYTVSLTIDDGNGNTHTSTAEITAEVTPVIIDSDVTENTTWEDVYDDPSLPDYRVIASIDVDAELTVAAGVYVEVVDNRSITVTANGYLNAVGTSEDSIKFTSANIDGGIYWKGLLINSGHAMNELSFVEVSYAGDEAIDYLNSGWKTANIVVGTDGKLSISNSKVSNCKEGEGIYVGGTLGGFASNEFIDNASNAMAIPIDEIGMIDGDTDVQNNGGENYIRIYGSSLTANQGMSALKNEQSYLLDGDVELESELSIAAGVKMSFKQNVFLRVLADGSIIAEGSASAPIVMTSANIAGELHWGGLEIASSYATNKLDFVEVDYAGGEAIFYENSSWRTANIGVRNAGKIAITNSSISNSSGMGIYAGANSIIDFAANDFVDNVDHAIYMEFNEVGTVDANTTFTGNGVNGISVYASTMTDDQTMTALSGSAVYHVTGDIDVSSALNVSEGVNMEFEEDVLFTINNTGSIVAVGTETNMIVMTSANQAGNIRWAGLLLNSASSLNELTYTEVSYAGSDHALDYFDSSWRYANVGLNDAALKMNNCTIANSGNEGLIVGAGSSVNGLTNLDSGAETSVQAVNTFESNTSIDVLFIN</sequence>
<dbReference type="Gene3D" id="2.60.40.10">
    <property type="entry name" value="Immunoglobulins"/>
    <property type="match status" value="2"/>
</dbReference>
<dbReference type="InterPro" id="IPR013783">
    <property type="entry name" value="Ig-like_fold"/>
</dbReference>
<protein>
    <submittedName>
        <fullName evidence="3">PKD domain-containing protein</fullName>
    </submittedName>
</protein>
<proteinExistence type="predicted"/>
<evidence type="ECO:0000259" key="2">
    <source>
        <dbReference type="PROSITE" id="PS50093"/>
    </source>
</evidence>
<accession>A0ABT3CTT1</accession>
<keyword evidence="4" id="KW-1185">Reference proteome</keyword>
<dbReference type="PROSITE" id="PS50093">
    <property type="entry name" value="PKD"/>
    <property type="match status" value="1"/>
</dbReference>
<dbReference type="PANTHER" id="PTHR46182:SF2">
    <property type="entry name" value="FI19480P1"/>
    <property type="match status" value="1"/>
</dbReference>
<feature type="compositionally biased region" description="Low complexity" evidence="1">
    <location>
        <begin position="44"/>
        <end position="60"/>
    </location>
</feature>
<dbReference type="PANTHER" id="PTHR46182">
    <property type="entry name" value="FI19480P1"/>
    <property type="match status" value="1"/>
</dbReference>
<name>A0ABT3CTT1_9BACT</name>
<dbReference type="CDD" id="cd00146">
    <property type="entry name" value="PKD"/>
    <property type="match status" value="1"/>
</dbReference>
<dbReference type="InterPro" id="IPR029865">
    <property type="entry name" value="KIAA0319-like"/>
</dbReference>
<evidence type="ECO:0000313" key="4">
    <source>
        <dbReference type="Proteomes" id="UP001300692"/>
    </source>
</evidence>
<dbReference type="RefSeq" id="WP_264137928.1">
    <property type="nucleotide sequence ID" value="NZ_JAOYOD010000001.1"/>
</dbReference>
<feature type="domain" description="PKD" evidence="2">
    <location>
        <begin position="141"/>
        <end position="235"/>
    </location>
</feature>
<reference evidence="3 4" key="1">
    <citation type="submission" date="2022-10" db="EMBL/GenBank/DDBJ databases">
        <title>Comparative genomics and taxonomic characterization of three novel marine species of genus Reichenbachiella exhibiting antioxidant and polysaccharide degradation activities.</title>
        <authorList>
            <person name="Muhammad N."/>
            <person name="Lee Y.-J."/>
            <person name="Ko J."/>
            <person name="Kim S.-G."/>
        </authorList>
    </citation>
    <scope>NUCLEOTIDE SEQUENCE [LARGE SCALE GENOMIC DNA]</scope>
    <source>
        <strain evidence="3 4">ABR2-5</strain>
    </source>
</reference>
<dbReference type="Pfam" id="PF22352">
    <property type="entry name" value="K319L-like_PKD"/>
    <property type="match status" value="2"/>
</dbReference>
<feature type="region of interest" description="Disordered" evidence="1">
    <location>
        <begin position="31"/>
        <end position="63"/>
    </location>
</feature>
<dbReference type="EMBL" id="JAOYOD010000001">
    <property type="protein sequence ID" value="MCV9387101.1"/>
    <property type="molecule type" value="Genomic_DNA"/>
</dbReference>
<dbReference type="InterPro" id="IPR000601">
    <property type="entry name" value="PKD_dom"/>
</dbReference>
<dbReference type="SUPFAM" id="SSF49299">
    <property type="entry name" value="PKD domain"/>
    <property type="match status" value="2"/>
</dbReference>
<dbReference type="InterPro" id="IPR022409">
    <property type="entry name" value="PKD/Chitinase_dom"/>
</dbReference>
<evidence type="ECO:0000313" key="3">
    <source>
        <dbReference type="EMBL" id="MCV9387101.1"/>
    </source>
</evidence>
<comment type="caution">
    <text evidence="3">The sequence shown here is derived from an EMBL/GenBank/DDBJ whole genome shotgun (WGS) entry which is preliminary data.</text>
</comment>
<evidence type="ECO:0000256" key="1">
    <source>
        <dbReference type="SAM" id="MobiDB-lite"/>
    </source>
</evidence>
<dbReference type="Proteomes" id="UP001300692">
    <property type="component" value="Unassembled WGS sequence"/>
</dbReference>
<dbReference type="InterPro" id="IPR035986">
    <property type="entry name" value="PKD_dom_sf"/>
</dbReference>